<dbReference type="Proteomes" id="UP000305546">
    <property type="component" value="Unassembled WGS sequence"/>
</dbReference>
<organism evidence="1 2">
    <name type="scientific">Amycolatopsis alkalitolerans</name>
    <dbReference type="NCBI Taxonomy" id="2547244"/>
    <lineage>
        <taxon>Bacteria</taxon>
        <taxon>Bacillati</taxon>
        <taxon>Actinomycetota</taxon>
        <taxon>Actinomycetes</taxon>
        <taxon>Pseudonocardiales</taxon>
        <taxon>Pseudonocardiaceae</taxon>
        <taxon>Amycolatopsis</taxon>
    </lineage>
</organism>
<dbReference type="RefSeq" id="WP_139096049.1">
    <property type="nucleotide sequence ID" value="NZ_VDFW01000005.1"/>
</dbReference>
<accession>A0A5C4M3T0</accession>
<dbReference type="EMBL" id="VDFW01000005">
    <property type="protein sequence ID" value="TNC27726.1"/>
    <property type="molecule type" value="Genomic_DNA"/>
</dbReference>
<sequence>MTSTVPSDEQLGSPPPFDPELAAALTVLRQRIPASFTADMIGERRAGAAEMRVDPAELRIGGRFEIEEQAVPARRT</sequence>
<dbReference type="OrthoDB" id="3206739at2"/>
<gene>
    <name evidence="1" type="ORF">FG385_08375</name>
</gene>
<evidence type="ECO:0000313" key="1">
    <source>
        <dbReference type="EMBL" id="TNC27726.1"/>
    </source>
</evidence>
<reference evidence="1 2" key="1">
    <citation type="submission" date="2019-06" db="EMBL/GenBank/DDBJ databases">
        <title>Amycolatopsis alkalitolerans sp. nov., isolated from Gastrodia elata Blume.</title>
        <authorList>
            <person name="Narsing Rao M.P."/>
            <person name="Li W.J."/>
        </authorList>
    </citation>
    <scope>NUCLEOTIDE SEQUENCE [LARGE SCALE GENOMIC DNA]</scope>
    <source>
        <strain evidence="1 2">SYSUP0005</strain>
    </source>
</reference>
<proteinExistence type="predicted"/>
<protein>
    <submittedName>
        <fullName evidence="1">Uncharacterized protein</fullName>
    </submittedName>
</protein>
<keyword evidence="2" id="KW-1185">Reference proteome</keyword>
<evidence type="ECO:0000313" key="2">
    <source>
        <dbReference type="Proteomes" id="UP000305546"/>
    </source>
</evidence>
<name>A0A5C4M3T0_9PSEU</name>
<dbReference type="AlphaFoldDB" id="A0A5C4M3T0"/>
<comment type="caution">
    <text evidence="1">The sequence shown here is derived from an EMBL/GenBank/DDBJ whole genome shotgun (WGS) entry which is preliminary data.</text>
</comment>